<protein>
    <submittedName>
        <fullName evidence="4">LPXTG-motif cell wall anchor domain protein</fullName>
    </submittedName>
</protein>
<evidence type="ECO:0000256" key="3">
    <source>
        <dbReference type="SAM" id="SignalP"/>
    </source>
</evidence>
<feature type="compositionally biased region" description="Low complexity" evidence="1">
    <location>
        <begin position="238"/>
        <end position="257"/>
    </location>
</feature>
<keyword evidence="3" id="KW-0732">Signal</keyword>
<keyword evidence="2" id="KW-0472">Membrane</keyword>
<evidence type="ECO:0000313" key="4">
    <source>
        <dbReference type="EMBL" id="AEG45656.1"/>
    </source>
</evidence>
<dbReference type="HOGENOM" id="CLU_929927_0_0_11"/>
<dbReference type="AlphaFoldDB" id="F6FWL5"/>
<feature type="chain" id="PRO_5039492089" evidence="3">
    <location>
        <begin position="24"/>
        <end position="299"/>
    </location>
</feature>
<feature type="transmembrane region" description="Helical" evidence="2">
    <location>
        <begin position="271"/>
        <end position="292"/>
    </location>
</feature>
<feature type="compositionally biased region" description="Pro residues" evidence="1">
    <location>
        <begin position="213"/>
        <end position="225"/>
    </location>
</feature>
<feature type="region of interest" description="Disordered" evidence="1">
    <location>
        <begin position="204"/>
        <end position="270"/>
    </location>
</feature>
<accession>F6FWL5</accession>
<gene>
    <name evidence="4" type="ordered locus">Isova_2974</name>
</gene>
<keyword evidence="2" id="KW-0812">Transmembrane</keyword>
<evidence type="ECO:0000313" key="5">
    <source>
        <dbReference type="Proteomes" id="UP000009236"/>
    </source>
</evidence>
<reference evidence="4 5" key="1">
    <citation type="submission" date="2011-05" db="EMBL/GenBank/DDBJ databases">
        <title>Complete sequence of Isoptericola variabilis 225.</title>
        <authorList>
            <consortium name="US DOE Joint Genome Institute"/>
            <person name="Lucas S."/>
            <person name="Han J."/>
            <person name="Lapidus A."/>
            <person name="Cheng J.-F."/>
            <person name="Goodwin L."/>
            <person name="Pitluck S."/>
            <person name="Peters L."/>
            <person name="Mikhailova N."/>
            <person name="Zeytun A."/>
            <person name="Han C."/>
            <person name="Tapia R."/>
            <person name="Land M."/>
            <person name="Hauser L."/>
            <person name="Kyrpides N."/>
            <person name="Ivanova N."/>
            <person name="Pagani I."/>
            <person name="Siebers A."/>
            <person name="Allgaier M."/>
            <person name="Thelen M."/>
            <person name="Hugenholtz P."/>
            <person name="Gladden J."/>
            <person name="Woyke T."/>
        </authorList>
    </citation>
    <scope>NUCLEOTIDE SEQUENCE [LARGE SCALE GENOMIC DNA]</scope>
    <source>
        <strain evidence="5">225</strain>
    </source>
</reference>
<evidence type="ECO:0000256" key="1">
    <source>
        <dbReference type="SAM" id="MobiDB-lite"/>
    </source>
</evidence>
<dbReference type="Proteomes" id="UP000009236">
    <property type="component" value="Chromosome"/>
</dbReference>
<proteinExistence type="predicted"/>
<sequence>MNHARRRRTLASTLVGILVAAFAAVGLSTAPVSAQPAERGPVERITYCHATGSETNPYVLITTADRAFYQAGHVDHPGDVYPPNQYDADGQGLNGADFEDGGQEFIDNGCADVPQEEFPEVLVDFLECPEPGVVGVITVEVVDAAGYTVTVSIDGQEFVVEDYDKFVVEEAGEYTVFVTFAGEEQLEPIELTFDFLECEVEPSPSPSVFVSPSPSPSVPVSPSPEPSEEPSPEPTPSETPSTVVSEEPSASPSPSVVGQGPDELPRTGASVGGLITGVLLLLGAGGGLVYLARRRATQG</sequence>
<evidence type="ECO:0000256" key="2">
    <source>
        <dbReference type="SAM" id="Phobius"/>
    </source>
</evidence>
<keyword evidence="5" id="KW-1185">Reference proteome</keyword>
<dbReference type="EMBL" id="CP002810">
    <property type="protein sequence ID" value="AEG45656.1"/>
    <property type="molecule type" value="Genomic_DNA"/>
</dbReference>
<dbReference type="STRING" id="743718.Isova_2974"/>
<keyword evidence="2" id="KW-1133">Transmembrane helix</keyword>
<dbReference type="KEGG" id="iva:Isova_2974"/>
<organism evidence="5">
    <name type="scientific">Isoptericola variabilis (strain 225)</name>
    <dbReference type="NCBI Taxonomy" id="743718"/>
    <lineage>
        <taxon>Bacteria</taxon>
        <taxon>Bacillati</taxon>
        <taxon>Actinomycetota</taxon>
        <taxon>Actinomycetes</taxon>
        <taxon>Micrococcales</taxon>
        <taxon>Promicromonosporaceae</taxon>
        <taxon>Isoptericola</taxon>
    </lineage>
</organism>
<name>F6FWL5_ISOV2</name>
<feature type="signal peptide" evidence="3">
    <location>
        <begin position="1"/>
        <end position="23"/>
    </location>
</feature>